<dbReference type="Gene3D" id="2.60.120.10">
    <property type="entry name" value="Jelly Rolls"/>
    <property type="match status" value="1"/>
</dbReference>
<feature type="region of interest" description="Disordered" evidence="3">
    <location>
        <begin position="124"/>
        <end position="143"/>
    </location>
</feature>
<feature type="region of interest" description="Disordered" evidence="3">
    <location>
        <begin position="21"/>
        <end position="42"/>
    </location>
</feature>
<accession>A0AAV5M377</accession>
<organism evidence="5 6">
    <name type="scientific">Rubroshorea leprosula</name>
    <dbReference type="NCBI Taxonomy" id="152421"/>
    <lineage>
        <taxon>Eukaryota</taxon>
        <taxon>Viridiplantae</taxon>
        <taxon>Streptophyta</taxon>
        <taxon>Embryophyta</taxon>
        <taxon>Tracheophyta</taxon>
        <taxon>Spermatophyta</taxon>
        <taxon>Magnoliopsida</taxon>
        <taxon>eudicotyledons</taxon>
        <taxon>Gunneridae</taxon>
        <taxon>Pentapetalae</taxon>
        <taxon>rosids</taxon>
        <taxon>malvids</taxon>
        <taxon>Malvales</taxon>
        <taxon>Dipterocarpaceae</taxon>
        <taxon>Rubroshorea</taxon>
    </lineage>
</organism>
<reference evidence="5 6" key="1">
    <citation type="journal article" date="2021" name="Commun. Biol.">
        <title>The genome of Shorea leprosula (Dipterocarpaceae) highlights the ecological relevance of drought in aseasonal tropical rainforests.</title>
        <authorList>
            <person name="Ng K.K.S."/>
            <person name="Kobayashi M.J."/>
            <person name="Fawcett J.A."/>
            <person name="Hatakeyama M."/>
            <person name="Paape T."/>
            <person name="Ng C.H."/>
            <person name="Ang C.C."/>
            <person name="Tnah L.H."/>
            <person name="Lee C.T."/>
            <person name="Nishiyama T."/>
            <person name="Sese J."/>
            <person name="O'Brien M.J."/>
            <person name="Copetti D."/>
            <person name="Mohd Noor M.I."/>
            <person name="Ong R.C."/>
            <person name="Putra M."/>
            <person name="Sireger I.Z."/>
            <person name="Indrioko S."/>
            <person name="Kosugi Y."/>
            <person name="Izuno A."/>
            <person name="Isagi Y."/>
            <person name="Lee S.L."/>
            <person name="Shimizu K.K."/>
        </authorList>
    </citation>
    <scope>NUCLEOTIDE SEQUENCE [LARGE SCALE GENOMIC DNA]</scope>
    <source>
        <strain evidence="5">214</strain>
    </source>
</reference>
<gene>
    <name evidence="5" type="ORF">SLEP1_g50978</name>
</gene>
<dbReference type="Pfam" id="PF00190">
    <property type="entry name" value="Cupin_1"/>
    <property type="match status" value="1"/>
</dbReference>
<dbReference type="InterPro" id="IPR014710">
    <property type="entry name" value="RmlC-like_jellyroll"/>
</dbReference>
<dbReference type="InterPro" id="IPR050253">
    <property type="entry name" value="Seed_Storage-Functional"/>
</dbReference>
<comment type="similarity">
    <text evidence="2">Belongs to the 7S seed storage protein family.</text>
</comment>
<dbReference type="InterPro" id="IPR011051">
    <property type="entry name" value="RmlC_Cupin_sf"/>
</dbReference>
<evidence type="ECO:0000313" key="6">
    <source>
        <dbReference type="Proteomes" id="UP001054252"/>
    </source>
</evidence>
<dbReference type="PANTHER" id="PTHR31189:SF41">
    <property type="entry name" value="VICILIN C72"/>
    <property type="match status" value="1"/>
</dbReference>
<feature type="domain" description="Cupin type-1" evidence="4">
    <location>
        <begin position="2"/>
        <end position="115"/>
    </location>
</feature>
<comment type="caution">
    <text evidence="5">The sequence shown here is derived from an EMBL/GenBank/DDBJ whole genome shotgun (WGS) entry which is preliminary data.</text>
</comment>
<dbReference type="Proteomes" id="UP001054252">
    <property type="component" value="Unassembled WGS sequence"/>
</dbReference>
<protein>
    <recommendedName>
        <fullName evidence="4">Cupin type-1 domain-containing protein</fullName>
    </recommendedName>
</protein>
<keyword evidence="6" id="KW-1185">Reference proteome</keyword>
<evidence type="ECO:0000256" key="1">
    <source>
        <dbReference type="ARBA" id="ARBA00022729"/>
    </source>
</evidence>
<dbReference type="InterPro" id="IPR006045">
    <property type="entry name" value="Cupin_1"/>
</dbReference>
<dbReference type="EMBL" id="BPVZ01000172">
    <property type="protein sequence ID" value="GKV43724.1"/>
    <property type="molecule type" value="Genomic_DNA"/>
</dbReference>
<evidence type="ECO:0000256" key="3">
    <source>
        <dbReference type="SAM" id="MobiDB-lite"/>
    </source>
</evidence>
<dbReference type="CDD" id="cd02245">
    <property type="entry name" value="cupin_7S_vicilin-like_C"/>
    <property type="match status" value="1"/>
</dbReference>
<feature type="compositionally biased region" description="Basic and acidic residues" evidence="3">
    <location>
        <begin position="134"/>
        <end position="143"/>
    </location>
</feature>
<evidence type="ECO:0000259" key="4">
    <source>
        <dbReference type="SMART" id="SM00835"/>
    </source>
</evidence>
<keyword evidence="1" id="KW-0732">Signal</keyword>
<name>A0AAV5M377_9ROSI</name>
<evidence type="ECO:0000313" key="5">
    <source>
        <dbReference type="EMBL" id="GKV43724.1"/>
    </source>
</evidence>
<dbReference type="PANTHER" id="PTHR31189">
    <property type="entry name" value="OS03G0336100 PROTEIN-RELATED"/>
    <property type="match status" value="1"/>
</dbReference>
<dbReference type="AlphaFoldDB" id="A0AAV5M377"/>
<sequence>MVFLIKEGSVLFKMVSPQLPRQRQEEQSAEGEEEQRSGQYQRVTARANPGDIFITLADHPVSLIASQNEDMKAIGFGINAKNSQRIFLAGRNNIVRNMEREAQELSFGVPARLVEQVFNNQEESHFLSASQKRQQREKPVSFI</sequence>
<dbReference type="SMART" id="SM00835">
    <property type="entry name" value="Cupin_1"/>
    <property type="match status" value="1"/>
</dbReference>
<proteinExistence type="inferred from homology"/>
<evidence type="ECO:0000256" key="2">
    <source>
        <dbReference type="ARBA" id="ARBA00023597"/>
    </source>
</evidence>
<dbReference type="SUPFAM" id="SSF51182">
    <property type="entry name" value="RmlC-like cupins"/>
    <property type="match status" value="1"/>
</dbReference>